<comment type="caution">
    <text evidence="1">The sequence shown here is derived from an EMBL/GenBank/DDBJ whole genome shotgun (WGS) entry which is preliminary data.</text>
</comment>
<evidence type="ECO:0000313" key="1">
    <source>
        <dbReference type="EMBL" id="KAJ9081256.1"/>
    </source>
</evidence>
<name>A0ACC2U3I8_9FUNG</name>
<keyword evidence="2" id="KW-1185">Reference proteome</keyword>
<evidence type="ECO:0000313" key="2">
    <source>
        <dbReference type="Proteomes" id="UP001165960"/>
    </source>
</evidence>
<dbReference type="EMBL" id="QTSX02001488">
    <property type="protein sequence ID" value="KAJ9081256.1"/>
    <property type="molecule type" value="Genomic_DNA"/>
</dbReference>
<accession>A0ACC2U3I8</accession>
<organism evidence="1 2">
    <name type="scientific">Entomophthora muscae</name>
    <dbReference type="NCBI Taxonomy" id="34485"/>
    <lineage>
        <taxon>Eukaryota</taxon>
        <taxon>Fungi</taxon>
        <taxon>Fungi incertae sedis</taxon>
        <taxon>Zoopagomycota</taxon>
        <taxon>Entomophthoromycotina</taxon>
        <taxon>Entomophthoromycetes</taxon>
        <taxon>Entomophthorales</taxon>
        <taxon>Entomophthoraceae</taxon>
        <taxon>Entomophthora</taxon>
    </lineage>
</organism>
<gene>
    <name evidence="1" type="ORF">DSO57_1016640</name>
</gene>
<protein>
    <submittedName>
        <fullName evidence="1">Uncharacterized protein</fullName>
    </submittedName>
</protein>
<proteinExistence type="predicted"/>
<reference evidence="1" key="1">
    <citation type="submission" date="2022-04" db="EMBL/GenBank/DDBJ databases">
        <title>Genome of the entomopathogenic fungus Entomophthora muscae.</title>
        <authorList>
            <person name="Elya C."/>
            <person name="Lovett B.R."/>
            <person name="Lee E."/>
            <person name="Macias A.M."/>
            <person name="Hajek A.E."/>
            <person name="De Bivort B.L."/>
            <person name="Kasson M.T."/>
            <person name="De Fine Licht H.H."/>
            <person name="Stajich J.E."/>
        </authorList>
    </citation>
    <scope>NUCLEOTIDE SEQUENCE</scope>
    <source>
        <strain evidence="1">Berkeley</strain>
    </source>
</reference>
<dbReference type="Proteomes" id="UP001165960">
    <property type="component" value="Unassembled WGS sequence"/>
</dbReference>
<sequence length="159" mass="18027">MTSFLLYAKVSASIQDYGEKGIQSDVYKRGPILYCFVRVLFSFSPLNVNYYLTISITADGYAYQTELKAMLEEWAIKNAVHTVVLSAEMEQREWATQEIRAVGHTCWFYPINYANMHLEDVCLYNFGSTLRHLKPATYNILCCQGQDCPGKPAGLLGVD</sequence>